<dbReference type="GO" id="GO:0006310">
    <property type="term" value="P:DNA recombination"/>
    <property type="evidence" value="ECO:0007669"/>
    <property type="project" value="UniProtKB-KW"/>
</dbReference>
<dbReference type="AlphaFoldDB" id="A0A0C2W429"/>
<evidence type="ECO:0000256" key="2">
    <source>
        <dbReference type="SAM" id="MobiDB-lite"/>
    </source>
</evidence>
<keyword evidence="4" id="KW-1185">Reference proteome</keyword>
<dbReference type="InterPro" id="IPR013762">
    <property type="entry name" value="Integrase-like_cat_sf"/>
</dbReference>
<dbReference type="InterPro" id="IPR011010">
    <property type="entry name" value="DNA_brk_join_enz"/>
</dbReference>
<evidence type="ECO:0000313" key="4">
    <source>
        <dbReference type="Proteomes" id="UP000054097"/>
    </source>
</evidence>
<dbReference type="GO" id="GO:0003677">
    <property type="term" value="F:DNA binding"/>
    <property type="evidence" value="ECO:0007669"/>
    <property type="project" value="InterPro"/>
</dbReference>
<dbReference type="GO" id="GO:0015074">
    <property type="term" value="P:DNA integration"/>
    <property type="evidence" value="ECO:0007669"/>
    <property type="project" value="InterPro"/>
</dbReference>
<dbReference type="Gene3D" id="1.10.443.10">
    <property type="entry name" value="Intergrase catalytic core"/>
    <property type="match status" value="1"/>
</dbReference>
<dbReference type="HOGENOM" id="CLU_385944_0_0_1"/>
<dbReference type="Proteomes" id="UP000054097">
    <property type="component" value="Unassembled WGS sequence"/>
</dbReference>
<feature type="compositionally biased region" description="Polar residues" evidence="2">
    <location>
        <begin position="693"/>
        <end position="702"/>
    </location>
</feature>
<keyword evidence="1" id="KW-0233">DNA recombination</keyword>
<accession>A0A0C2W429</accession>
<dbReference type="SUPFAM" id="SSF56349">
    <property type="entry name" value="DNA breaking-rejoining enzymes"/>
    <property type="match status" value="1"/>
</dbReference>
<dbReference type="EMBL" id="KN824389">
    <property type="protein sequence ID" value="KIM21213.1"/>
    <property type="molecule type" value="Genomic_DNA"/>
</dbReference>
<gene>
    <name evidence="3" type="ORF">M408DRAFT_29722</name>
</gene>
<sequence>MSDRWNETVRVYCQRKSIKITEQNLLAHSASIFYEKWRDKLNLQSVLGFNKAHAIKNAQTVQDDASEFMVYIIKRVGKKATKEIVPQILAAVDDIKEEFDKELSEVSLDTAFWYPEEHAMLFDRWIRDSYTNQEHLARPEFDVLVLQSLQLVTGIRASSAGPTPGNKNALRWRDIQLGFDPLDHEVLTAKVTVEDKKKRGSEKRHTYNISSVSHADILHRDFPLLLAIKAINEGQLKGIKTLDEFLGAKRERRKPLYEFNWPGRPLFCEYDKSGCMTLDPKSSAALSATMRNFAVRVGLVQADETIRIGLHSFRRGVANQVNKMHGIDMAGDLLKHSRPNITRQHYTKNLEDVNIATVTIAECADPALRKNFEEYDHHRLQTSFAVRAEVRRLKETAKPIVMEDGTALVDVNGNINNGVQQWTKAIEDTQHIVDKLLPHLINDEDGRMVRTITSTRAFRSQAQGQPTTEHERAKVLRAHLDALSKAGECSTFAEFRMRFAKGIWGSLIKKVPEKLNRIIDDSGTSPRIVEPVVLAEIVQCFERVGLVDVPDRPTGSETAFLIDELERRNYSGYEIASSIPISLPASCWSCQLAYGMGMLPESRDPVQLVKHSVGHFGGVWKGTAGFVLGCSFKDPDGKKWRVCTDCSFRVSEKLPSGSGKKLQKHIETGDCDAQIWPAIQHFYKKSVYRSPIPQQMQGNGASPPNIIDPGKTVSYS</sequence>
<name>A0A0C2W429_SERVB</name>
<proteinExistence type="predicted"/>
<protein>
    <submittedName>
        <fullName evidence="3">Uncharacterized protein</fullName>
    </submittedName>
</protein>
<reference evidence="3 4" key="1">
    <citation type="submission" date="2014-04" db="EMBL/GenBank/DDBJ databases">
        <authorList>
            <consortium name="DOE Joint Genome Institute"/>
            <person name="Kuo A."/>
            <person name="Zuccaro A."/>
            <person name="Kohler A."/>
            <person name="Nagy L.G."/>
            <person name="Floudas D."/>
            <person name="Copeland A."/>
            <person name="Barry K.W."/>
            <person name="Cichocki N."/>
            <person name="Veneault-Fourrey C."/>
            <person name="LaButti K."/>
            <person name="Lindquist E.A."/>
            <person name="Lipzen A."/>
            <person name="Lundell T."/>
            <person name="Morin E."/>
            <person name="Murat C."/>
            <person name="Sun H."/>
            <person name="Tunlid A."/>
            <person name="Henrissat B."/>
            <person name="Grigoriev I.V."/>
            <person name="Hibbett D.S."/>
            <person name="Martin F."/>
            <person name="Nordberg H.P."/>
            <person name="Cantor M.N."/>
            <person name="Hua S.X."/>
        </authorList>
    </citation>
    <scope>NUCLEOTIDE SEQUENCE [LARGE SCALE GENOMIC DNA]</scope>
    <source>
        <strain evidence="3 4">MAFF 305830</strain>
    </source>
</reference>
<evidence type="ECO:0000313" key="3">
    <source>
        <dbReference type="EMBL" id="KIM21213.1"/>
    </source>
</evidence>
<organism evidence="3 4">
    <name type="scientific">Serendipita vermifera MAFF 305830</name>
    <dbReference type="NCBI Taxonomy" id="933852"/>
    <lineage>
        <taxon>Eukaryota</taxon>
        <taxon>Fungi</taxon>
        <taxon>Dikarya</taxon>
        <taxon>Basidiomycota</taxon>
        <taxon>Agaricomycotina</taxon>
        <taxon>Agaricomycetes</taxon>
        <taxon>Sebacinales</taxon>
        <taxon>Serendipitaceae</taxon>
        <taxon>Serendipita</taxon>
    </lineage>
</organism>
<feature type="region of interest" description="Disordered" evidence="2">
    <location>
        <begin position="693"/>
        <end position="716"/>
    </location>
</feature>
<evidence type="ECO:0000256" key="1">
    <source>
        <dbReference type="ARBA" id="ARBA00023172"/>
    </source>
</evidence>
<reference evidence="4" key="2">
    <citation type="submission" date="2015-01" db="EMBL/GenBank/DDBJ databases">
        <title>Evolutionary Origins and Diversification of the Mycorrhizal Mutualists.</title>
        <authorList>
            <consortium name="DOE Joint Genome Institute"/>
            <consortium name="Mycorrhizal Genomics Consortium"/>
            <person name="Kohler A."/>
            <person name="Kuo A."/>
            <person name="Nagy L.G."/>
            <person name="Floudas D."/>
            <person name="Copeland A."/>
            <person name="Barry K.W."/>
            <person name="Cichocki N."/>
            <person name="Veneault-Fourrey C."/>
            <person name="LaButti K."/>
            <person name="Lindquist E.A."/>
            <person name="Lipzen A."/>
            <person name="Lundell T."/>
            <person name="Morin E."/>
            <person name="Murat C."/>
            <person name="Riley R."/>
            <person name="Ohm R."/>
            <person name="Sun H."/>
            <person name="Tunlid A."/>
            <person name="Henrissat B."/>
            <person name="Grigoriev I.V."/>
            <person name="Hibbett D.S."/>
            <person name="Martin F."/>
        </authorList>
    </citation>
    <scope>NUCLEOTIDE SEQUENCE [LARGE SCALE GENOMIC DNA]</scope>
    <source>
        <strain evidence="4">MAFF 305830</strain>
    </source>
</reference>